<dbReference type="EMBL" id="PSNY01000001">
    <property type="protein sequence ID" value="PPE71481.1"/>
    <property type="molecule type" value="Genomic_DNA"/>
</dbReference>
<evidence type="ECO:0000256" key="2">
    <source>
        <dbReference type="SAM" id="MobiDB-lite"/>
    </source>
</evidence>
<name>A0A2S5T919_9BURK</name>
<dbReference type="Proteomes" id="UP000239406">
    <property type="component" value="Unassembled WGS sequence"/>
</dbReference>
<protein>
    <submittedName>
        <fullName evidence="3">Uncharacterized protein</fullName>
    </submittedName>
</protein>
<feature type="region of interest" description="Disordered" evidence="2">
    <location>
        <begin position="258"/>
        <end position="278"/>
    </location>
</feature>
<dbReference type="RefSeq" id="WP_104355675.1">
    <property type="nucleotide sequence ID" value="NZ_CP064338.1"/>
</dbReference>
<feature type="coiled-coil region" evidence="1">
    <location>
        <begin position="768"/>
        <end position="830"/>
    </location>
</feature>
<gene>
    <name evidence="3" type="ORF">C1702_00305</name>
</gene>
<comment type="caution">
    <text evidence="3">The sequence shown here is derived from an EMBL/GenBank/DDBJ whole genome shotgun (WGS) entry which is preliminary data.</text>
</comment>
<evidence type="ECO:0000313" key="3">
    <source>
        <dbReference type="EMBL" id="PPE71481.1"/>
    </source>
</evidence>
<organism evidence="3 4">
    <name type="scientific">Caldimonas thermodepolymerans</name>
    <dbReference type="NCBI Taxonomy" id="215580"/>
    <lineage>
        <taxon>Bacteria</taxon>
        <taxon>Pseudomonadati</taxon>
        <taxon>Pseudomonadota</taxon>
        <taxon>Betaproteobacteria</taxon>
        <taxon>Burkholderiales</taxon>
        <taxon>Sphaerotilaceae</taxon>
        <taxon>Caldimonas</taxon>
    </lineage>
</organism>
<evidence type="ECO:0000313" key="4">
    <source>
        <dbReference type="Proteomes" id="UP000239406"/>
    </source>
</evidence>
<feature type="compositionally biased region" description="Basic and acidic residues" evidence="2">
    <location>
        <begin position="258"/>
        <end position="269"/>
    </location>
</feature>
<feature type="coiled-coil region" evidence="1">
    <location>
        <begin position="673"/>
        <end position="733"/>
    </location>
</feature>
<keyword evidence="4" id="KW-1185">Reference proteome</keyword>
<reference evidence="3 4" key="1">
    <citation type="submission" date="2018-02" db="EMBL/GenBank/DDBJ databases">
        <title>Reclassifiation of [Polyangium] brachysporum DSM 7029 as Guopingzhaonella breviflexa gen. nov., sp. nov., a member of the family Comamonadaceae.</title>
        <authorList>
            <person name="Tang B."/>
        </authorList>
    </citation>
    <scope>NUCLEOTIDE SEQUENCE [LARGE SCALE GENOMIC DNA]</scope>
    <source>
        <strain evidence="3 4">DSM 15344</strain>
    </source>
</reference>
<sequence>MADLTPIPEPIVNPSPNTRVNANLANYHVPERVPAPAGLDPDVDAPDAVDVAKAWWQRETLIGTLSRHYGLDWDDEGDPPDLAWNPYSFYARNKEEFKDLEGYINRGDFDDVYSESAFRRKAELIRKSLEDLETIYRGGFLGTVLGMGASLLDVTTVMPAGMLTKGRAASRLGNALRIGAAAGADAAVTEGGLHLWDTTRTASESFMNIGTAASLGVGLGSLIKGLDPRSPLNPGHPDNPLHPENFAKDNEVIEYRLGQRPEEGDRVGGKDSVGAARSLDDGFAQGEGISGAIQRGAEKVLGNGTPLGRMRHYEGPGFKALAAIVDLGGRITKAMTRGEPLSPDAESIRLIYTQHARGVQEDLRLIYRSANLDVGASRAQFGSRSLLNTFTLGRVDNNRVPKEMFFNGVFRRMSATMLEGNGYSGASHRVALEFQDELKARGFSEQEAAKVWARVEEAAGRIHQMFDRFSSDAVKAGLLDEKSLAKGYGLPILYVRTAINENPRDMENLVMRLLADRPPDDWLEQNGMLPWAQLKEDPAAMNAALKEWRGEAEEAAMAAAVSALADAETRLKRVQDEFDLIANHGLPEAERQRKHRTVAAMKAAVRASEANYYGRALGYQLARIEKAEARLAEIARDYPDLEALADDVAAEFAKTGEQIDTTIAGFPTLIERRRSLKEAMQALSAERKVAKKAGDEVALEVIRAERMKLLEERKAATQELYALRKELDAVAREQRNAARWMEAVARKLDEVRSDKDLVPAGPGVQRVLDEHAERMRLLREKAHEAEQVRQWAVHQWRQVRAGLQVSRKELREARKDARKAARLVKQLRGSTPLVKYVEQLVSNLRGQERAPRSMLLDAVPENGRLRERKLEWTPELWAELAAKGFVETDPVTLVDRYARDMGGRLAIHKALGGRSREDILREVRDYYDDKAARAATEAEKTRISRIRDENLTDIQTTWDRVLGHSDIEDDNAVTWFAEKLRQLGYIRIAGGIIFSAMGDLATAMFAAPGFVRGFRTQSKAYKKLVERALEGDESARELSAILASMETGAHMATSVNALGGGSARAALGFGSGNVRKATEKVDRLMNMVSDRVNVLSGLAGFSNSVRRVAGLVQLSNIARWVADYDNLPQARKVELASVGIDRGSALRLHELFTKYGEKHGELFIPGTPKWLAEEDGDAMAEVLNAALVKAQNRASYTNGFGNTPRLMDKWTGKLLFQFQSYAFQYTNNFILAGIQRGAVTGEWLRFAHIVGISLAAGVLTATARAQLRGEDPFEWSNAQWAKEVVDRAGLLGWLSPYVDGMTKLVGPTVNEVTGMTLIEPSTRYRENGVLESFLGPWASNLKHLSSMLGDVARQEWEPLREKAMRLVPLNQQINGLRFIVESLQGD</sequence>
<evidence type="ECO:0000256" key="1">
    <source>
        <dbReference type="SAM" id="Coils"/>
    </source>
</evidence>
<proteinExistence type="predicted"/>
<keyword evidence="1" id="KW-0175">Coiled coil</keyword>
<accession>A0A2S5T919</accession>